<dbReference type="InterPro" id="IPR031352">
    <property type="entry name" value="SesA"/>
</dbReference>
<evidence type="ECO:0000259" key="1">
    <source>
        <dbReference type="Pfam" id="PF17107"/>
    </source>
</evidence>
<proteinExistence type="predicted"/>
<dbReference type="Proteomes" id="UP000236546">
    <property type="component" value="Unassembled WGS sequence"/>
</dbReference>
<feature type="domain" description="NACHT-NTPase and P-loop NTPases N-terminal" evidence="1">
    <location>
        <begin position="21"/>
        <end position="161"/>
    </location>
</feature>
<organism evidence="2 3">
    <name type="scientific">Trichoderma gamsii</name>
    <dbReference type="NCBI Taxonomy" id="398673"/>
    <lineage>
        <taxon>Eukaryota</taxon>
        <taxon>Fungi</taxon>
        <taxon>Dikarya</taxon>
        <taxon>Ascomycota</taxon>
        <taxon>Pezizomycotina</taxon>
        <taxon>Sordariomycetes</taxon>
        <taxon>Hypocreomycetidae</taxon>
        <taxon>Hypocreales</taxon>
        <taxon>Hypocreaceae</taxon>
        <taxon>Trichoderma</taxon>
    </lineage>
</organism>
<gene>
    <name evidence="2" type="ORF">TGAMA5MH_05063</name>
</gene>
<accession>A0A2K0TC78</accession>
<dbReference type="EMBL" id="MTYH01000049">
    <property type="protein sequence ID" value="PNP43130.1"/>
    <property type="molecule type" value="Genomic_DNA"/>
</dbReference>
<protein>
    <recommendedName>
        <fullName evidence="1">NACHT-NTPase and P-loop NTPases N-terminal domain-containing protein</fullName>
    </recommendedName>
</protein>
<name>A0A2K0TC78_9HYPO</name>
<reference evidence="2 3" key="1">
    <citation type="submission" date="2017-02" db="EMBL/GenBank/DDBJ databases">
        <title>Genomes of Trichoderma spp. with biocontrol activity.</title>
        <authorList>
            <person name="Gardiner D."/>
            <person name="Kazan K."/>
            <person name="Vos C."/>
            <person name="Harvey P."/>
        </authorList>
    </citation>
    <scope>NUCLEOTIDE SEQUENCE [LARGE SCALE GENOMIC DNA]</scope>
    <source>
        <strain evidence="2 3">A5MH</strain>
    </source>
</reference>
<dbReference type="Pfam" id="PF17107">
    <property type="entry name" value="SesA"/>
    <property type="match status" value="1"/>
</dbReference>
<comment type="caution">
    <text evidence="2">The sequence shown here is derived from an EMBL/GenBank/DDBJ whole genome shotgun (WGS) entry which is preliminary data.</text>
</comment>
<evidence type="ECO:0000313" key="3">
    <source>
        <dbReference type="Proteomes" id="UP000236546"/>
    </source>
</evidence>
<dbReference type="OrthoDB" id="4330845at2759"/>
<evidence type="ECO:0000313" key="2">
    <source>
        <dbReference type="EMBL" id="PNP43130.1"/>
    </source>
</evidence>
<dbReference type="AlphaFoldDB" id="A0A2K0TC78"/>
<sequence>MSPPEINIDSIIRYVCSAKSALSDASTYCTRVAAKIPDLPKAFAVTAQHLPTLKTVFTTIHESLISISDSNEDQDYSNKEQHQDNLQEIHNNTEEKLNKIYSDINDTMKDYVNHVNYLQQLFETVGGRGDNADSRLKKYKKSVQDNRGTGLEKVMLHLLECAIGVAKEPLVTQSDINNLEKALDDVTSLSPLFDECPLGATMNNFGAGNQFQHNGVGHQNICEDGFQVNGNNDNATYHFQAKAKDTDSSEKSDNI</sequence>